<evidence type="ECO:0000313" key="4">
    <source>
        <dbReference type="Proteomes" id="UP000299102"/>
    </source>
</evidence>
<feature type="region of interest" description="Disordered" evidence="1">
    <location>
        <begin position="115"/>
        <end position="138"/>
    </location>
</feature>
<name>A0A4C1VLC0_EUMVA</name>
<keyword evidence="2" id="KW-0732">Signal</keyword>
<accession>A0A4C1VLC0</accession>
<evidence type="ECO:0000256" key="1">
    <source>
        <dbReference type="SAM" id="MobiDB-lite"/>
    </source>
</evidence>
<organism evidence="3 4">
    <name type="scientific">Eumeta variegata</name>
    <name type="common">Bagworm moth</name>
    <name type="synonym">Eumeta japonica</name>
    <dbReference type="NCBI Taxonomy" id="151549"/>
    <lineage>
        <taxon>Eukaryota</taxon>
        <taxon>Metazoa</taxon>
        <taxon>Ecdysozoa</taxon>
        <taxon>Arthropoda</taxon>
        <taxon>Hexapoda</taxon>
        <taxon>Insecta</taxon>
        <taxon>Pterygota</taxon>
        <taxon>Neoptera</taxon>
        <taxon>Endopterygota</taxon>
        <taxon>Lepidoptera</taxon>
        <taxon>Glossata</taxon>
        <taxon>Ditrysia</taxon>
        <taxon>Tineoidea</taxon>
        <taxon>Psychidae</taxon>
        <taxon>Oiketicinae</taxon>
        <taxon>Eumeta</taxon>
    </lineage>
</organism>
<dbReference type="Proteomes" id="UP000299102">
    <property type="component" value="Unassembled WGS sequence"/>
</dbReference>
<keyword evidence="4" id="KW-1185">Reference proteome</keyword>
<dbReference type="EMBL" id="BGZK01000363">
    <property type="protein sequence ID" value="GBP39310.1"/>
    <property type="molecule type" value="Genomic_DNA"/>
</dbReference>
<protein>
    <submittedName>
        <fullName evidence="3">Allatostatin</fullName>
    </submittedName>
</protein>
<evidence type="ECO:0000313" key="3">
    <source>
        <dbReference type="EMBL" id="GBP39310.1"/>
    </source>
</evidence>
<evidence type="ECO:0000256" key="2">
    <source>
        <dbReference type="SAM" id="SignalP"/>
    </source>
</evidence>
<comment type="caution">
    <text evidence="3">The sequence shown here is derived from an EMBL/GenBank/DDBJ whole genome shotgun (WGS) entry which is preliminary data.</text>
</comment>
<reference evidence="3 4" key="1">
    <citation type="journal article" date="2019" name="Commun. Biol.">
        <title>The bagworm genome reveals a unique fibroin gene that provides high tensile strength.</title>
        <authorList>
            <person name="Kono N."/>
            <person name="Nakamura H."/>
            <person name="Ohtoshi R."/>
            <person name="Tomita M."/>
            <person name="Numata K."/>
            <person name="Arakawa K."/>
        </authorList>
    </citation>
    <scope>NUCLEOTIDE SEQUENCE [LARGE SCALE GENOMIC DNA]</scope>
</reference>
<feature type="chain" id="PRO_5020039702" evidence="2">
    <location>
        <begin position="31"/>
        <end position="138"/>
    </location>
</feature>
<dbReference type="AlphaFoldDB" id="A0A4C1VLC0"/>
<dbReference type="OrthoDB" id="7340102at2759"/>
<gene>
    <name evidence="3" type="primary">ast</name>
    <name evidence="3" type="ORF">EVAR_20538_1</name>
</gene>
<feature type="signal peptide" evidence="2">
    <location>
        <begin position="1"/>
        <end position="30"/>
    </location>
</feature>
<sequence length="138" mass="14397">MRPTGAWHSGAAAALCAAALLLAAVAAAAAAPVDIDDDLVENSLGGHRDVETEGAVSLDSVDVAALRKLLMQLEAEDRMGGMSRVARSWGGAADTRGWGPRGVDPRIAPQWRTDKRQRHDGELAAAPARPPPLILGTF</sequence>
<proteinExistence type="predicted"/>
<feature type="compositionally biased region" description="Pro residues" evidence="1">
    <location>
        <begin position="128"/>
        <end position="138"/>
    </location>
</feature>